<dbReference type="EMBL" id="AOMC01000109">
    <property type="protein sequence ID" value="EMA44389.1"/>
    <property type="molecule type" value="Genomic_DNA"/>
</dbReference>
<evidence type="ECO:0000313" key="2">
    <source>
        <dbReference type="EMBL" id="EMA44389.1"/>
    </source>
</evidence>
<organism evidence="2 3">
    <name type="scientific">Halococcus morrhuae DSM 1307</name>
    <dbReference type="NCBI Taxonomy" id="931277"/>
    <lineage>
        <taxon>Archaea</taxon>
        <taxon>Methanobacteriati</taxon>
        <taxon>Methanobacteriota</taxon>
        <taxon>Stenosarchaea group</taxon>
        <taxon>Halobacteria</taxon>
        <taxon>Halobacteriales</taxon>
        <taxon>Halococcaceae</taxon>
        <taxon>Halococcus</taxon>
    </lineage>
</organism>
<reference evidence="2 3" key="1">
    <citation type="journal article" date="2014" name="PLoS Genet.">
        <title>Phylogenetically driven sequencing of extremely halophilic archaea reveals strategies for static and dynamic osmo-response.</title>
        <authorList>
            <person name="Becker E.A."/>
            <person name="Seitzer P.M."/>
            <person name="Tritt A."/>
            <person name="Larsen D."/>
            <person name="Krusor M."/>
            <person name="Yao A.I."/>
            <person name="Wu D."/>
            <person name="Madern D."/>
            <person name="Eisen J.A."/>
            <person name="Darling A.E."/>
            <person name="Facciotti M.T."/>
        </authorList>
    </citation>
    <scope>NUCLEOTIDE SEQUENCE [LARGE SCALE GENOMIC DNA]</scope>
    <source>
        <strain evidence="2 3">DSM 1307</strain>
    </source>
</reference>
<evidence type="ECO:0000256" key="1">
    <source>
        <dbReference type="SAM" id="MobiDB-lite"/>
    </source>
</evidence>
<feature type="region of interest" description="Disordered" evidence="1">
    <location>
        <begin position="1"/>
        <end position="27"/>
    </location>
</feature>
<feature type="compositionally biased region" description="Basic and acidic residues" evidence="1">
    <location>
        <begin position="1"/>
        <end position="17"/>
    </location>
</feature>
<keyword evidence="3" id="KW-1185">Reference proteome</keyword>
<name>M0MI38_HALMO</name>
<sequence>MKHPVPEDGELGRHSTEEIDALLTAMR</sequence>
<dbReference type="Proteomes" id="UP000011568">
    <property type="component" value="Unassembled WGS sequence"/>
</dbReference>
<proteinExistence type="predicted"/>
<accession>M0MI38</accession>
<comment type="caution">
    <text evidence="2">The sequence shown here is derived from an EMBL/GenBank/DDBJ whole genome shotgun (WGS) entry which is preliminary data.</text>
</comment>
<protein>
    <submittedName>
        <fullName evidence="2">Uncharacterized protein</fullName>
    </submittedName>
</protein>
<dbReference type="AlphaFoldDB" id="M0MI38"/>
<gene>
    <name evidence="2" type="ORF">C448_08949</name>
</gene>
<evidence type="ECO:0000313" key="3">
    <source>
        <dbReference type="Proteomes" id="UP000011568"/>
    </source>
</evidence>